<feature type="non-terminal residue" evidence="8">
    <location>
        <position position="1"/>
    </location>
</feature>
<feature type="transmembrane region" description="Helical" evidence="7">
    <location>
        <begin position="102"/>
        <end position="126"/>
    </location>
</feature>
<dbReference type="PANTHER" id="PTHR31645:SF0">
    <property type="entry name" value="OLIGOPEPTIDE TRANSPORTER YGL114W-RELATED"/>
    <property type="match status" value="1"/>
</dbReference>
<dbReference type="GO" id="GO:0005774">
    <property type="term" value="C:vacuolar membrane"/>
    <property type="evidence" value="ECO:0007669"/>
    <property type="project" value="TreeGrafter"/>
</dbReference>
<comment type="similarity">
    <text evidence="2">Belongs to the YSL (TC 2.A.67.2) family.</text>
</comment>
<evidence type="ECO:0000256" key="6">
    <source>
        <dbReference type="ARBA" id="ARBA00023136"/>
    </source>
</evidence>
<dbReference type="InterPro" id="IPR004813">
    <property type="entry name" value="OPT"/>
</dbReference>
<proteinExistence type="inferred from homology"/>
<feature type="transmembrane region" description="Helical" evidence="7">
    <location>
        <begin position="27"/>
        <end position="48"/>
    </location>
</feature>
<comment type="caution">
    <text evidence="8">The sequence shown here is derived from an EMBL/GenBank/DDBJ whole genome shotgun (WGS) entry which is preliminary data.</text>
</comment>
<keyword evidence="9" id="KW-1185">Reference proteome</keyword>
<sequence length="142" mass="15833">PMVSTKHHMELYSEKWPFWVFEGFSELPKHCMAICSVFFVAAMVMNLLRDATPKKISQYIPIPMAMAVPFYIGAPFAIDMFVGTVILFAWERLNQKDAEDYAGAVASGLICGDGIWTIPSAMLSILRINPPICMYFGPSVSS</sequence>
<keyword evidence="5 7" id="KW-1133">Transmembrane helix</keyword>
<dbReference type="InterPro" id="IPR045035">
    <property type="entry name" value="YSL-like"/>
</dbReference>
<dbReference type="AlphaFoldDB" id="A0AAD7P541"/>
<organism evidence="8 9">
    <name type="scientific">Quillaja saponaria</name>
    <name type="common">Soap bark tree</name>
    <dbReference type="NCBI Taxonomy" id="32244"/>
    <lineage>
        <taxon>Eukaryota</taxon>
        <taxon>Viridiplantae</taxon>
        <taxon>Streptophyta</taxon>
        <taxon>Embryophyta</taxon>
        <taxon>Tracheophyta</taxon>
        <taxon>Spermatophyta</taxon>
        <taxon>Magnoliopsida</taxon>
        <taxon>eudicotyledons</taxon>
        <taxon>Gunneridae</taxon>
        <taxon>Pentapetalae</taxon>
        <taxon>rosids</taxon>
        <taxon>fabids</taxon>
        <taxon>Fabales</taxon>
        <taxon>Quillajaceae</taxon>
        <taxon>Quillaja</taxon>
    </lineage>
</organism>
<dbReference type="Proteomes" id="UP001163823">
    <property type="component" value="Unassembled WGS sequence"/>
</dbReference>
<keyword evidence="6 7" id="KW-0472">Membrane</keyword>
<feature type="transmembrane region" description="Helical" evidence="7">
    <location>
        <begin position="68"/>
        <end position="90"/>
    </location>
</feature>
<evidence type="ECO:0000313" key="8">
    <source>
        <dbReference type="EMBL" id="KAJ7942416.1"/>
    </source>
</evidence>
<gene>
    <name evidence="8" type="ORF">O6P43_034543</name>
</gene>
<evidence type="ECO:0000256" key="3">
    <source>
        <dbReference type="ARBA" id="ARBA00022448"/>
    </source>
</evidence>
<protein>
    <submittedName>
        <fullName evidence="8">Yellow stripe-like transporter 6</fullName>
    </submittedName>
</protein>
<accession>A0AAD7P541</accession>
<evidence type="ECO:0000256" key="5">
    <source>
        <dbReference type="ARBA" id="ARBA00022989"/>
    </source>
</evidence>
<keyword evidence="4 7" id="KW-0812">Transmembrane</keyword>
<comment type="subcellular location">
    <subcellularLocation>
        <location evidence="1">Membrane</location>
        <topology evidence="1">Multi-pass membrane protein</topology>
    </subcellularLocation>
</comment>
<name>A0AAD7P541_QUISA</name>
<reference evidence="8" key="1">
    <citation type="journal article" date="2023" name="Science">
        <title>Elucidation of the pathway for biosynthesis of saponin adjuvants from the soapbark tree.</title>
        <authorList>
            <person name="Reed J."/>
            <person name="Orme A."/>
            <person name="El-Demerdash A."/>
            <person name="Owen C."/>
            <person name="Martin L.B.B."/>
            <person name="Misra R.C."/>
            <person name="Kikuchi S."/>
            <person name="Rejzek M."/>
            <person name="Martin A.C."/>
            <person name="Harkess A."/>
            <person name="Leebens-Mack J."/>
            <person name="Louveau T."/>
            <person name="Stephenson M.J."/>
            <person name="Osbourn A."/>
        </authorList>
    </citation>
    <scope>NUCLEOTIDE SEQUENCE</scope>
    <source>
        <strain evidence="8">S10</strain>
    </source>
</reference>
<dbReference type="PANTHER" id="PTHR31645">
    <property type="entry name" value="OLIGOPEPTIDE TRANSPORTER YGL114W-RELATED"/>
    <property type="match status" value="1"/>
</dbReference>
<evidence type="ECO:0000313" key="9">
    <source>
        <dbReference type="Proteomes" id="UP001163823"/>
    </source>
</evidence>
<keyword evidence="3" id="KW-0813">Transport</keyword>
<evidence type="ECO:0000256" key="7">
    <source>
        <dbReference type="SAM" id="Phobius"/>
    </source>
</evidence>
<evidence type="ECO:0000256" key="1">
    <source>
        <dbReference type="ARBA" id="ARBA00004141"/>
    </source>
</evidence>
<dbReference type="EMBL" id="JARAOO010000063">
    <property type="protein sequence ID" value="KAJ7942416.1"/>
    <property type="molecule type" value="Genomic_DNA"/>
</dbReference>
<dbReference type="Pfam" id="PF03169">
    <property type="entry name" value="OPT"/>
    <property type="match status" value="1"/>
</dbReference>
<dbReference type="GO" id="GO:0035673">
    <property type="term" value="F:oligopeptide transmembrane transporter activity"/>
    <property type="evidence" value="ECO:0007669"/>
    <property type="project" value="InterPro"/>
</dbReference>
<evidence type="ECO:0000256" key="2">
    <source>
        <dbReference type="ARBA" id="ARBA00010276"/>
    </source>
</evidence>
<evidence type="ECO:0000256" key="4">
    <source>
        <dbReference type="ARBA" id="ARBA00022692"/>
    </source>
</evidence>
<dbReference type="KEGG" id="qsa:O6P43_034543"/>